<dbReference type="InterPro" id="IPR040198">
    <property type="entry name" value="Fido_containing"/>
</dbReference>
<keyword evidence="5" id="KW-1185">Reference proteome</keyword>
<dbReference type="RefSeq" id="WP_080801251.1">
    <property type="nucleotide sequence ID" value="NZ_LT828542.1"/>
</dbReference>
<dbReference type="InterPro" id="IPR036388">
    <property type="entry name" value="WH-like_DNA-bd_sf"/>
</dbReference>
<dbReference type="AlphaFoldDB" id="A0A1W1HHM8"/>
<dbReference type="EMBL" id="FWEV01000294">
    <property type="protein sequence ID" value="SLM31946.1"/>
    <property type="molecule type" value="Genomic_DNA"/>
</dbReference>
<evidence type="ECO:0000313" key="5">
    <source>
        <dbReference type="Proteomes" id="UP000191931"/>
    </source>
</evidence>
<dbReference type="Gene3D" id="1.10.3290.10">
    <property type="entry name" value="Fido-like domain"/>
    <property type="match status" value="1"/>
</dbReference>
<feature type="binding site" evidence="2">
    <location>
        <begin position="249"/>
        <end position="250"/>
    </location>
    <ligand>
        <name>ATP</name>
        <dbReference type="ChEBI" id="CHEBI:30616"/>
    </ligand>
</feature>
<dbReference type="Pfam" id="PF13776">
    <property type="entry name" value="DUF4172"/>
    <property type="match status" value="1"/>
</dbReference>
<feature type="binding site" evidence="2">
    <location>
        <begin position="211"/>
        <end position="218"/>
    </location>
    <ligand>
        <name>ATP</name>
        <dbReference type="ChEBI" id="CHEBI:30616"/>
    </ligand>
</feature>
<keyword evidence="2" id="KW-0067">ATP-binding</keyword>
<evidence type="ECO:0000256" key="2">
    <source>
        <dbReference type="PIRSR" id="PIRSR640198-2"/>
    </source>
</evidence>
<evidence type="ECO:0000313" key="4">
    <source>
        <dbReference type="EMBL" id="SLM31946.1"/>
    </source>
</evidence>
<gene>
    <name evidence="4" type="ORF">MTBBW1_510001</name>
</gene>
<feature type="domain" description="Fido" evidence="3">
    <location>
        <begin position="115"/>
        <end position="272"/>
    </location>
</feature>
<sequence>MSYIWQHPSWPEFTWNSDNLLKHLGKVRFAQGSLLTKIRELGFDLQENTRADILVEEVFHTSAIEGEVLDWDAIRSSVGRKLGVPRAGVPDKRDQKADLVVDILLDATMNYNRTLAPDHLWSWHAALFPTGYSGLLKIITGAWRDDIKGPMQVVSGAMGREKIHYEALPATNIEQEISTFLSWVNDDNSQDGILKAGIAHFWFVTIHPFDDGNGRIARTITDMMLARDEDSARRLYSLSSQIMLERNDYYDILETTQKGSGDITDWLKWFLECMHRAIIKASKLVENSLIKARFWKEFAMTTLNERQIKVINRLLDAGHKGFQGGLKNKKYMGIAHTSRATAQRDISDLVKKGILTQKNGGGRSVNYDIDWKRWLSD</sequence>
<dbReference type="Gene3D" id="1.10.10.10">
    <property type="entry name" value="Winged helix-like DNA-binding domain superfamily/Winged helix DNA-binding domain"/>
    <property type="match status" value="1"/>
</dbReference>
<reference evidence="4 5" key="1">
    <citation type="submission" date="2017-03" db="EMBL/GenBank/DDBJ databases">
        <authorList>
            <person name="Afonso C.L."/>
            <person name="Miller P.J."/>
            <person name="Scott M.A."/>
            <person name="Spackman E."/>
            <person name="Goraichik I."/>
            <person name="Dimitrov K.M."/>
            <person name="Suarez D.L."/>
            <person name="Swayne D.E."/>
        </authorList>
    </citation>
    <scope>NUCLEOTIDE SEQUENCE [LARGE SCALE GENOMIC DNA]</scope>
    <source>
        <strain evidence="4">PRJEB14757</strain>
    </source>
</reference>
<dbReference type="PROSITE" id="PS51459">
    <property type="entry name" value="FIDO"/>
    <property type="match status" value="1"/>
</dbReference>
<proteinExistence type="predicted"/>
<dbReference type="Proteomes" id="UP000191931">
    <property type="component" value="Unassembled WGS sequence"/>
</dbReference>
<dbReference type="InterPro" id="IPR003812">
    <property type="entry name" value="Fido"/>
</dbReference>
<dbReference type="Pfam" id="PF02661">
    <property type="entry name" value="Fic"/>
    <property type="match status" value="1"/>
</dbReference>
<name>A0A1W1HHM8_9BACT</name>
<dbReference type="InterPro" id="IPR036597">
    <property type="entry name" value="Fido-like_dom_sf"/>
</dbReference>
<evidence type="ECO:0000256" key="1">
    <source>
        <dbReference type="PIRSR" id="PIRSR640198-1"/>
    </source>
</evidence>
<dbReference type="STRING" id="1246637.MTBBW1_510001"/>
<dbReference type="PANTHER" id="PTHR13504">
    <property type="entry name" value="FIDO DOMAIN-CONTAINING PROTEIN DDB_G0283145"/>
    <property type="match status" value="1"/>
</dbReference>
<dbReference type="GO" id="GO:0005524">
    <property type="term" value="F:ATP binding"/>
    <property type="evidence" value="ECO:0007669"/>
    <property type="project" value="UniProtKB-KW"/>
</dbReference>
<dbReference type="InterPro" id="IPR025230">
    <property type="entry name" value="DUF4172"/>
</dbReference>
<dbReference type="OrthoDB" id="9813719at2"/>
<feature type="active site" evidence="1">
    <location>
        <position position="207"/>
    </location>
</feature>
<dbReference type="PANTHER" id="PTHR13504:SF33">
    <property type="entry name" value="FIC FAMILY PROTEIN"/>
    <property type="match status" value="1"/>
</dbReference>
<organism evidence="4 5">
    <name type="scientific">Desulfamplus magnetovallimortis</name>
    <dbReference type="NCBI Taxonomy" id="1246637"/>
    <lineage>
        <taxon>Bacteria</taxon>
        <taxon>Pseudomonadati</taxon>
        <taxon>Thermodesulfobacteriota</taxon>
        <taxon>Desulfobacteria</taxon>
        <taxon>Desulfobacterales</taxon>
        <taxon>Desulfobacteraceae</taxon>
        <taxon>Desulfamplus</taxon>
    </lineage>
</organism>
<evidence type="ECO:0000259" key="3">
    <source>
        <dbReference type="PROSITE" id="PS51459"/>
    </source>
</evidence>
<protein>
    <submittedName>
        <fullName evidence="4">Filamentation induced by cAMP protein Fic</fullName>
    </submittedName>
</protein>
<keyword evidence="2" id="KW-0547">Nucleotide-binding</keyword>
<accession>A0A1W1HHM8</accession>
<dbReference type="SUPFAM" id="SSF140931">
    <property type="entry name" value="Fic-like"/>
    <property type="match status" value="1"/>
</dbReference>